<dbReference type="EMBL" id="BDQV01000762">
    <property type="protein sequence ID" value="GAY67817.1"/>
    <property type="molecule type" value="Genomic_DNA"/>
</dbReference>
<keyword evidence="5" id="KW-0732">Signal</keyword>
<dbReference type="InterPro" id="IPR038408">
    <property type="entry name" value="GNK2_sf"/>
</dbReference>
<feature type="domain" description="Protein kinase" evidence="14">
    <location>
        <begin position="502"/>
        <end position="759"/>
    </location>
</feature>
<evidence type="ECO:0000256" key="13">
    <source>
        <dbReference type="ARBA" id="ARBA00023180"/>
    </source>
</evidence>
<dbReference type="PANTHER" id="PTHR27002">
    <property type="entry name" value="RECEPTOR-LIKE SERINE/THREONINE-PROTEIN KINASE SD1-8"/>
    <property type="match status" value="1"/>
</dbReference>
<evidence type="ECO:0000259" key="14">
    <source>
        <dbReference type="PROSITE" id="PS50011"/>
    </source>
</evidence>
<keyword evidence="17" id="KW-1185">Reference proteome</keyword>
<dbReference type="Gene3D" id="1.10.510.10">
    <property type="entry name" value="Transferase(Phosphotransferase) domain 1"/>
    <property type="match status" value="1"/>
</dbReference>
<dbReference type="PROSITE" id="PS51473">
    <property type="entry name" value="GNK2"/>
    <property type="match status" value="2"/>
</dbReference>
<comment type="caution">
    <text evidence="16">The sequence shown here is derived from an EMBL/GenBank/DDBJ whole genome shotgun (WGS) entry which is preliminary data.</text>
</comment>
<dbReference type="FunFam" id="3.30.200.20:FF:000727">
    <property type="entry name" value="Cysteine-rich RLK (RECEPTOR-like protein kinase) 23"/>
    <property type="match status" value="1"/>
</dbReference>
<sequence length="786" mass="87341">MPIFVVFFVSRTYCLLYLLSFLSLVMSQSFMPIMYNVDENTTLYCPEADNKASREFSNNLKCLLEKTLYQLAEDSIYYNASGGESPDTVYGLYLCRIDVSMQSCQNCIVAAGETVMQKCNGTKRAIVWSDECMIRYSDTSLPVLDVDTITCSGSKQNVTVPVPDSFAEILTQSFKDMIDSIIHSYATEATNITTSVSLNGFVQCIPELSIDDCQYCLEHAVEYMPECLSGGHSRVKVLLPSCNMRYELKPLPNSKVPATLAPGPIPSATSKTGNTNEEKAKQVVQFILSGGGKTGDDKGDDYSYKILRGKKKVESQGLPFFPLDLIHQATHNFSNENKLGEGGFGPVYKTWKLWCEGNAQGLVDPVLKQSFILEELLKRIHIGLLCVQEDPADRPTMSLVVVMLATDTITLPQPTQPAFSVGRVKSSSDLKVCSANEVTLSTVSPQENAKQKVLQFLRSGEGRTGDDDEGYSYNILRGNKKVESQELPLFPLDLIHEATRNFSNENKLGEGGFGPVYKGVLNDGKEIAVKRLSRSSRQGLQEFKNLIAKLQHKNLVRLLGCCLEGNELLLICEYMPNKSLDFLLFDSTRSVQLDWNRRMCIINGIARDHKMNPKISDFGIARVFGGNQSEANTNRVVGTYGYMAPKYALEGLFSVKSDFRGSSTGDNKWEKEYEILSLRTGSKPPHLLLTWKLWCEGNAQELMDPVLKESFILEELLKRIHIGLLCVQEDPADRPTMSSVVFMLATDTITLLQPTQPAFSVGRVKSPSDLKVCSANEVILSTLSPR</sequence>
<dbReference type="Gene3D" id="3.30.430.20">
    <property type="entry name" value="Gnk2 domain, C-X8-C-X2-C motif"/>
    <property type="match status" value="2"/>
</dbReference>
<keyword evidence="8" id="KW-0418">Kinase</keyword>
<keyword evidence="2" id="KW-0723">Serine/threonine-protein kinase</keyword>
<evidence type="ECO:0000256" key="4">
    <source>
        <dbReference type="ARBA" id="ARBA00022692"/>
    </source>
</evidence>
<dbReference type="PROSITE" id="PS50011">
    <property type="entry name" value="PROTEIN_KINASE_DOM"/>
    <property type="match status" value="1"/>
</dbReference>
<evidence type="ECO:0000256" key="3">
    <source>
        <dbReference type="ARBA" id="ARBA00022679"/>
    </source>
</evidence>
<keyword evidence="10" id="KW-1133">Transmembrane helix</keyword>
<name>A0A2H5QT78_CITUN</name>
<accession>A0A2H5QT78</accession>
<evidence type="ECO:0008006" key="18">
    <source>
        <dbReference type="Google" id="ProtNLM"/>
    </source>
</evidence>
<evidence type="ECO:0000256" key="11">
    <source>
        <dbReference type="ARBA" id="ARBA00023136"/>
    </source>
</evidence>
<keyword evidence="4" id="KW-0812">Transmembrane</keyword>
<evidence type="ECO:0000256" key="7">
    <source>
        <dbReference type="ARBA" id="ARBA00022741"/>
    </source>
</evidence>
<evidence type="ECO:0000256" key="10">
    <source>
        <dbReference type="ARBA" id="ARBA00022989"/>
    </source>
</evidence>
<keyword evidence="3" id="KW-0808">Transferase</keyword>
<feature type="domain" description="Gnk2-homologous" evidence="15">
    <location>
        <begin position="38"/>
        <end position="141"/>
    </location>
</feature>
<dbReference type="InterPro" id="IPR002902">
    <property type="entry name" value="GNK2"/>
</dbReference>
<dbReference type="GO" id="GO:0005886">
    <property type="term" value="C:plasma membrane"/>
    <property type="evidence" value="ECO:0007669"/>
    <property type="project" value="TreeGrafter"/>
</dbReference>
<feature type="domain" description="Gnk2-homologous" evidence="15">
    <location>
        <begin position="145"/>
        <end position="251"/>
    </location>
</feature>
<keyword evidence="12" id="KW-0675">Receptor</keyword>
<evidence type="ECO:0000256" key="12">
    <source>
        <dbReference type="ARBA" id="ARBA00023170"/>
    </source>
</evidence>
<evidence type="ECO:0000313" key="17">
    <source>
        <dbReference type="Proteomes" id="UP000236630"/>
    </source>
</evidence>
<dbReference type="AlphaFoldDB" id="A0A2H5QT78"/>
<evidence type="ECO:0000256" key="5">
    <source>
        <dbReference type="ARBA" id="ARBA00022729"/>
    </source>
</evidence>
<dbReference type="Pfam" id="PF01657">
    <property type="entry name" value="Stress-antifung"/>
    <property type="match status" value="2"/>
</dbReference>
<dbReference type="GO" id="GO:0004674">
    <property type="term" value="F:protein serine/threonine kinase activity"/>
    <property type="evidence" value="ECO:0007669"/>
    <property type="project" value="UniProtKB-KW"/>
</dbReference>
<evidence type="ECO:0000256" key="9">
    <source>
        <dbReference type="ARBA" id="ARBA00022840"/>
    </source>
</evidence>
<evidence type="ECO:0000259" key="15">
    <source>
        <dbReference type="PROSITE" id="PS51473"/>
    </source>
</evidence>
<dbReference type="InterPro" id="IPR001245">
    <property type="entry name" value="Ser-Thr/Tyr_kinase_cat_dom"/>
</dbReference>
<keyword evidence="9" id="KW-0067">ATP-binding</keyword>
<evidence type="ECO:0000256" key="2">
    <source>
        <dbReference type="ARBA" id="ARBA00022527"/>
    </source>
</evidence>
<keyword evidence="11" id="KW-0472">Membrane</keyword>
<dbReference type="SUPFAM" id="SSF56112">
    <property type="entry name" value="Protein kinase-like (PK-like)"/>
    <property type="match status" value="1"/>
</dbReference>
<evidence type="ECO:0000313" key="16">
    <source>
        <dbReference type="EMBL" id="GAY67817.1"/>
    </source>
</evidence>
<dbReference type="InterPro" id="IPR011009">
    <property type="entry name" value="Kinase-like_dom_sf"/>
</dbReference>
<keyword evidence="13" id="KW-0325">Glycoprotein</keyword>
<dbReference type="CDD" id="cd23509">
    <property type="entry name" value="Gnk2-like"/>
    <property type="match status" value="2"/>
</dbReference>
<keyword evidence="6" id="KW-0677">Repeat</keyword>
<reference evidence="16 17" key="1">
    <citation type="journal article" date="2017" name="Front. Genet.">
        <title>Draft sequencing of the heterozygous diploid genome of Satsuma (Citrus unshiu Marc.) using a hybrid assembly approach.</title>
        <authorList>
            <person name="Shimizu T."/>
            <person name="Tanizawa Y."/>
            <person name="Mochizuki T."/>
            <person name="Nagasaki H."/>
            <person name="Yoshioka T."/>
            <person name="Toyoda A."/>
            <person name="Fujiyama A."/>
            <person name="Kaminuma E."/>
            <person name="Nakamura Y."/>
        </authorList>
    </citation>
    <scope>NUCLEOTIDE SEQUENCE [LARGE SCALE GENOMIC DNA]</scope>
    <source>
        <strain evidence="17">cv. Miyagawa wase</strain>
    </source>
</reference>
<dbReference type="Proteomes" id="UP000236630">
    <property type="component" value="Unassembled WGS sequence"/>
</dbReference>
<organism evidence="16 17">
    <name type="scientific">Citrus unshiu</name>
    <name type="common">Satsuma mandarin</name>
    <name type="synonym">Citrus nobilis var. unshiu</name>
    <dbReference type="NCBI Taxonomy" id="55188"/>
    <lineage>
        <taxon>Eukaryota</taxon>
        <taxon>Viridiplantae</taxon>
        <taxon>Streptophyta</taxon>
        <taxon>Embryophyta</taxon>
        <taxon>Tracheophyta</taxon>
        <taxon>Spermatophyta</taxon>
        <taxon>Magnoliopsida</taxon>
        <taxon>eudicotyledons</taxon>
        <taxon>Gunneridae</taxon>
        <taxon>Pentapetalae</taxon>
        <taxon>rosids</taxon>
        <taxon>malvids</taxon>
        <taxon>Sapindales</taxon>
        <taxon>Rutaceae</taxon>
        <taxon>Aurantioideae</taxon>
        <taxon>Citrus</taxon>
    </lineage>
</organism>
<dbReference type="Gene3D" id="3.30.200.20">
    <property type="entry name" value="Phosphorylase Kinase, domain 1"/>
    <property type="match status" value="2"/>
</dbReference>
<evidence type="ECO:0000256" key="1">
    <source>
        <dbReference type="ARBA" id="ARBA00004167"/>
    </source>
</evidence>
<dbReference type="GO" id="GO:0005524">
    <property type="term" value="F:ATP binding"/>
    <property type="evidence" value="ECO:0007669"/>
    <property type="project" value="UniProtKB-KW"/>
</dbReference>
<proteinExistence type="predicted"/>
<comment type="subcellular location">
    <subcellularLocation>
        <location evidence="1">Membrane</location>
        <topology evidence="1">Single-pass membrane protein</topology>
    </subcellularLocation>
</comment>
<dbReference type="InterPro" id="IPR000719">
    <property type="entry name" value="Prot_kinase_dom"/>
</dbReference>
<protein>
    <recommendedName>
        <fullName evidence="18">Cysteine-rich receptor-like protein kinase 10</fullName>
    </recommendedName>
</protein>
<dbReference type="Pfam" id="PF07714">
    <property type="entry name" value="PK_Tyr_Ser-Thr"/>
    <property type="match status" value="1"/>
</dbReference>
<keyword evidence="7" id="KW-0547">Nucleotide-binding</keyword>
<evidence type="ECO:0000256" key="6">
    <source>
        <dbReference type="ARBA" id="ARBA00022737"/>
    </source>
</evidence>
<evidence type="ECO:0000256" key="8">
    <source>
        <dbReference type="ARBA" id="ARBA00022777"/>
    </source>
</evidence>
<gene>
    <name evidence="16" type="ORF">CUMW_259510</name>
</gene>
<dbReference type="PANTHER" id="PTHR27002:SF814">
    <property type="entry name" value="CYSTEINE-RICH RECEPTOR-LIKE PROTEIN KINASE 10"/>
    <property type="match status" value="1"/>
</dbReference>